<evidence type="ECO:0000313" key="2">
    <source>
        <dbReference type="EMBL" id="SIR73632.1"/>
    </source>
</evidence>
<feature type="compositionally biased region" description="Low complexity" evidence="1">
    <location>
        <begin position="9"/>
        <end position="18"/>
    </location>
</feature>
<dbReference type="RefSeq" id="WP_245800166.1">
    <property type="nucleotide sequence ID" value="NZ_FTNO01000004.1"/>
</dbReference>
<evidence type="ECO:0000313" key="3">
    <source>
        <dbReference type="Proteomes" id="UP000186914"/>
    </source>
</evidence>
<reference evidence="3" key="1">
    <citation type="submission" date="2017-01" db="EMBL/GenBank/DDBJ databases">
        <authorList>
            <person name="Varghese N."/>
            <person name="Submissions S."/>
        </authorList>
    </citation>
    <scope>NUCLEOTIDE SEQUENCE [LARGE SCALE GENOMIC DNA]</scope>
    <source>
        <strain evidence="3">CGMCC 1.7737</strain>
    </source>
</reference>
<sequence>MKSDKSSSRESYSTENDSQTGSISDQSRRSFLTKSAGIAAFSTLGVSQVGKVLGDDGEFCPIRQSHSKDTILKGTKEEVKVHTTESRIPGPTAVVVGGIQGIEPATWKTANAVHDWSIDSGKLVVLPEVNPVAIRNNTYVNENGDLNDQFPPGKTPTTKLARALWQTIEDIDPDVFISLHSSQGILWEREGPSGFGQAIYPTYVDGAREDARRTVKNMNQRFDEYRSLYDFKVGNTLYGVRPLLSHKVAADLQIPGFLIETTRYGTELETRVRWEKAIVANLLKQNGMDTKR</sequence>
<dbReference type="SUPFAM" id="SSF53187">
    <property type="entry name" value="Zn-dependent exopeptidases"/>
    <property type="match status" value="1"/>
</dbReference>
<evidence type="ECO:0000256" key="1">
    <source>
        <dbReference type="SAM" id="MobiDB-lite"/>
    </source>
</evidence>
<keyword evidence="3" id="KW-1185">Reference proteome</keyword>
<proteinExistence type="predicted"/>
<name>A0A1N7DCT6_9EURY</name>
<organism evidence="2 3">
    <name type="scientific">Haladaptatus litoreus</name>
    <dbReference type="NCBI Taxonomy" id="553468"/>
    <lineage>
        <taxon>Archaea</taxon>
        <taxon>Methanobacteriati</taxon>
        <taxon>Methanobacteriota</taxon>
        <taxon>Stenosarchaea group</taxon>
        <taxon>Halobacteria</taxon>
        <taxon>Halobacteriales</taxon>
        <taxon>Haladaptataceae</taxon>
        <taxon>Haladaptatus</taxon>
    </lineage>
</organism>
<protein>
    <recommendedName>
        <fullName evidence="4">Succinylglutamate desuccinylase / Aspartoacylase family protein</fullName>
    </recommendedName>
</protein>
<accession>A0A1N7DCT6</accession>
<dbReference type="Gene3D" id="3.40.630.10">
    <property type="entry name" value="Zn peptidases"/>
    <property type="match status" value="1"/>
</dbReference>
<dbReference type="EMBL" id="FTNO01000004">
    <property type="protein sequence ID" value="SIR73632.1"/>
    <property type="molecule type" value="Genomic_DNA"/>
</dbReference>
<evidence type="ECO:0008006" key="4">
    <source>
        <dbReference type="Google" id="ProtNLM"/>
    </source>
</evidence>
<feature type="region of interest" description="Disordered" evidence="1">
    <location>
        <begin position="1"/>
        <end position="27"/>
    </location>
</feature>
<dbReference type="AlphaFoldDB" id="A0A1N7DCT6"/>
<dbReference type="Proteomes" id="UP000186914">
    <property type="component" value="Unassembled WGS sequence"/>
</dbReference>
<gene>
    <name evidence="2" type="ORF">SAMN05421858_3518</name>
</gene>